<keyword evidence="13" id="KW-1185">Reference proteome</keyword>
<evidence type="ECO:0000256" key="4">
    <source>
        <dbReference type="ARBA" id="ARBA00022553"/>
    </source>
</evidence>
<dbReference type="SMART" id="SM00326">
    <property type="entry name" value="SH3"/>
    <property type="match status" value="1"/>
</dbReference>
<dbReference type="InterPro" id="IPR031160">
    <property type="entry name" value="F_BAR_dom"/>
</dbReference>
<dbReference type="InterPro" id="IPR057870">
    <property type="entry name" value="HR1_TOCA"/>
</dbReference>
<dbReference type="FunFam" id="2.30.30.40:FF:000033">
    <property type="entry name" value="FCH and double SH3 domains protein 2"/>
    <property type="match status" value="1"/>
</dbReference>
<evidence type="ECO:0000256" key="5">
    <source>
        <dbReference type="ARBA" id="ARBA00023054"/>
    </source>
</evidence>
<comment type="caution">
    <text evidence="12">The sequence shown here is derived from an EMBL/GenBank/DDBJ whole genome shotgun (WGS) entry which is preliminary data.</text>
</comment>
<dbReference type="PROSITE" id="PS51741">
    <property type="entry name" value="F_BAR"/>
    <property type="match status" value="1"/>
</dbReference>
<dbReference type="InterPro" id="IPR035656">
    <property type="entry name" value="Nostrin_SH3"/>
</dbReference>
<keyword evidence="2 7" id="KW-0728">SH3 domain</keyword>
<dbReference type="Gene3D" id="1.20.1270.60">
    <property type="entry name" value="Arfaptin homology (AH) domain/BAR domain"/>
    <property type="match status" value="1"/>
</dbReference>
<dbReference type="GO" id="GO:0051130">
    <property type="term" value="P:positive regulation of cellular component organization"/>
    <property type="evidence" value="ECO:0007669"/>
    <property type="project" value="UniProtKB-ARBA"/>
</dbReference>
<evidence type="ECO:0000313" key="12">
    <source>
        <dbReference type="EMBL" id="KAF8796269.1"/>
    </source>
</evidence>
<name>A0A8T0G345_ARGBR</name>
<evidence type="ECO:0000256" key="7">
    <source>
        <dbReference type="PROSITE-ProRule" id="PRU00192"/>
    </source>
</evidence>
<dbReference type="Pfam" id="PF14604">
    <property type="entry name" value="SH3_9"/>
    <property type="match status" value="1"/>
</dbReference>
<dbReference type="CDD" id="cd11823">
    <property type="entry name" value="SH3_Nostrin"/>
    <property type="match status" value="1"/>
</dbReference>
<dbReference type="OrthoDB" id="28357at2759"/>
<reference evidence="12" key="2">
    <citation type="submission" date="2020-06" db="EMBL/GenBank/DDBJ databases">
        <authorList>
            <person name="Sheffer M."/>
        </authorList>
    </citation>
    <scope>NUCLEOTIDE SEQUENCE</scope>
</reference>
<evidence type="ECO:0000259" key="10">
    <source>
        <dbReference type="PROSITE" id="PS50002"/>
    </source>
</evidence>
<dbReference type="PROSITE" id="PS50002">
    <property type="entry name" value="SH3"/>
    <property type="match status" value="1"/>
</dbReference>
<keyword evidence="4" id="KW-0597">Phosphoprotein</keyword>
<dbReference type="PRINTS" id="PR00452">
    <property type="entry name" value="SH3DOMAIN"/>
</dbReference>
<keyword evidence="6" id="KW-0206">Cytoskeleton</keyword>
<evidence type="ECO:0000259" key="11">
    <source>
        <dbReference type="PROSITE" id="PS51741"/>
    </source>
</evidence>
<dbReference type="Gene3D" id="2.30.30.40">
    <property type="entry name" value="SH3 Domains"/>
    <property type="match status" value="1"/>
</dbReference>
<dbReference type="PRINTS" id="PR00499">
    <property type="entry name" value="P67PHOX"/>
</dbReference>
<dbReference type="Proteomes" id="UP000807504">
    <property type="component" value="Unassembled WGS sequence"/>
</dbReference>
<dbReference type="Pfam" id="PF25610">
    <property type="entry name" value="HR1_TOCA"/>
    <property type="match status" value="1"/>
</dbReference>
<evidence type="ECO:0000313" key="13">
    <source>
        <dbReference type="Proteomes" id="UP000807504"/>
    </source>
</evidence>
<accession>A0A8T0G345</accession>
<protein>
    <submittedName>
        <fullName evidence="12">Nostrin like protein</fullName>
    </submittedName>
</protein>
<keyword evidence="3" id="KW-0963">Cytoplasm</keyword>
<feature type="domain" description="F-BAR" evidence="11">
    <location>
        <begin position="1"/>
        <end position="262"/>
    </location>
</feature>
<evidence type="ECO:0000256" key="6">
    <source>
        <dbReference type="ARBA" id="ARBA00023212"/>
    </source>
</evidence>
<proteinExistence type="predicted"/>
<dbReference type="GO" id="GO:0005886">
    <property type="term" value="C:plasma membrane"/>
    <property type="evidence" value="ECO:0007669"/>
    <property type="project" value="TreeGrafter"/>
</dbReference>
<evidence type="ECO:0000256" key="9">
    <source>
        <dbReference type="SAM" id="Coils"/>
    </source>
</evidence>
<dbReference type="InterPro" id="IPR036028">
    <property type="entry name" value="SH3-like_dom_sf"/>
</dbReference>
<dbReference type="SMART" id="SM00055">
    <property type="entry name" value="FCH"/>
    <property type="match status" value="1"/>
</dbReference>
<dbReference type="Gene3D" id="6.10.140.470">
    <property type="match status" value="1"/>
</dbReference>
<dbReference type="SUPFAM" id="SSF103657">
    <property type="entry name" value="BAR/IMD domain-like"/>
    <property type="match status" value="1"/>
</dbReference>
<evidence type="ECO:0000256" key="8">
    <source>
        <dbReference type="PROSITE-ProRule" id="PRU01077"/>
    </source>
</evidence>
<evidence type="ECO:0000256" key="3">
    <source>
        <dbReference type="ARBA" id="ARBA00022490"/>
    </source>
</evidence>
<dbReference type="GO" id="GO:0043226">
    <property type="term" value="C:organelle"/>
    <property type="evidence" value="ECO:0007669"/>
    <property type="project" value="UniProtKB-ARBA"/>
</dbReference>
<dbReference type="EMBL" id="JABXBU010000001">
    <property type="protein sequence ID" value="KAF8796269.1"/>
    <property type="molecule type" value="Genomic_DNA"/>
</dbReference>
<evidence type="ECO:0000256" key="1">
    <source>
        <dbReference type="ARBA" id="ARBA00004245"/>
    </source>
</evidence>
<dbReference type="Pfam" id="PF00611">
    <property type="entry name" value="FCH"/>
    <property type="match status" value="1"/>
</dbReference>
<feature type="domain" description="SH3" evidence="10">
    <location>
        <begin position="450"/>
        <end position="507"/>
    </location>
</feature>
<dbReference type="InterPro" id="IPR001452">
    <property type="entry name" value="SH3_domain"/>
</dbReference>
<dbReference type="AlphaFoldDB" id="A0A8T0G345"/>
<dbReference type="GO" id="GO:0005737">
    <property type="term" value="C:cytoplasm"/>
    <property type="evidence" value="ECO:0007669"/>
    <property type="project" value="TreeGrafter"/>
</dbReference>
<evidence type="ECO:0000256" key="2">
    <source>
        <dbReference type="ARBA" id="ARBA00022443"/>
    </source>
</evidence>
<keyword evidence="5 8" id="KW-0175">Coiled coil</keyword>
<dbReference type="InterPro" id="IPR027267">
    <property type="entry name" value="AH/BAR_dom_sf"/>
</dbReference>
<dbReference type="OMA" id="HRLARFQ"/>
<comment type="subcellular location">
    <subcellularLocation>
        <location evidence="1">Cytoplasm</location>
        <location evidence="1">Cytoskeleton</location>
    </subcellularLocation>
</comment>
<dbReference type="PANTHER" id="PTHR23065">
    <property type="entry name" value="PROLINE-SERINE-THREONINE PHOSPHATASE INTERACTING PROTEIN 1"/>
    <property type="match status" value="1"/>
</dbReference>
<dbReference type="SUPFAM" id="SSF50044">
    <property type="entry name" value="SH3-domain"/>
    <property type="match status" value="1"/>
</dbReference>
<organism evidence="12 13">
    <name type="scientific">Argiope bruennichi</name>
    <name type="common">Wasp spider</name>
    <name type="synonym">Aranea bruennichi</name>
    <dbReference type="NCBI Taxonomy" id="94029"/>
    <lineage>
        <taxon>Eukaryota</taxon>
        <taxon>Metazoa</taxon>
        <taxon>Ecdysozoa</taxon>
        <taxon>Arthropoda</taxon>
        <taxon>Chelicerata</taxon>
        <taxon>Arachnida</taxon>
        <taxon>Araneae</taxon>
        <taxon>Araneomorphae</taxon>
        <taxon>Entelegynae</taxon>
        <taxon>Araneoidea</taxon>
        <taxon>Araneidae</taxon>
        <taxon>Argiope</taxon>
    </lineage>
</organism>
<dbReference type="PANTHER" id="PTHR23065:SF7">
    <property type="entry name" value="NOSTRIN, ISOFORM H"/>
    <property type="match status" value="1"/>
</dbReference>
<gene>
    <name evidence="12" type="ORF">HNY73_000665</name>
</gene>
<reference evidence="12" key="1">
    <citation type="journal article" date="2020" name="bioRxiv">
        <title>Chromosome-level reference genome of the European wasp spider Argiope bruennichi: a resource for studies on range expansion and evolutionary adaptation.</title>
        <authorList>
            <person name="Sheffer M.M."/>
            <person name="Hoppe A."/>
            <person name="Krehenwinkel H."/>
            <person name="Uhl G."/>
            <person name="Kuss A.W."/>
            <person name="Jensen L."/>
            <person name="Jensen C."/>
            <person name="Gillespie R.G."/>
            <person name="Hoff K.J."/>
            <person name="Prost S."/>
        </authorList>
    </citation>
    <scope>NUCLEOTIDE SEQUENCE</scope>
</reference>
<sequence length="507" mass="58334">MSFQDSFWGPNGFEELRKSIKEGQDFTKDIAAILHERSELEMTYAKGLSKLAAKINKAARLALGTTQHAWQEVALQMENEADTHRCLSSSLEDDVVKPIKVLLDCQHKQRKILENTVDKVYKSLNDRRNEELKAKKISYACARENERMQEQALDCKLNKGKLLTEKDIHKLEAKKRKAEELLTRADIDYYNSCIKAERTRQDWETSVYRANLAFQQLEEERLNSMHDFVQKYTNHYSQMGPALTQCSERLKITVNSVDVSADIQKLIETRGTGQNVPEQFLPDFYAENLSYEMKKERRKEILQRFLSLLKHDLELERKGKQGVENLAKVFQETPTFGDADAQQDVFEKLQHMRAMLTYLEATRFKMQCTLAELDGRNKPTHPLINHMEVKNKQGMNQTILKIPHWVRMERRNSGSSGSGSNDSHDIDISQVQDAPDDLYANVPARSNGVSSMTQCRALYEYEAKLSDELSLQPGDIIILVQKTEDGWWQGELNGNVGVFPSTYVEEL</sequence>
<feature type="coiled-coil region" evidence="9">
    <location>
        <begin position="161"/>
        <end position="188"/>
    </location>
</feature>
<dbReference type="InterPro" id="IPR001060">
    <property type="entry name" value="FCH_dom"/>
</dbReference>